<dbReference type="PIRSF" id="PIRSF005384">
    <property type="entry name" value="RpiB_LacA_B"/>
    <property type="match status" value="1"/>
</dbReference>
<evidence type="ECO:0000313" key="2">
    <source>
        <dbReference type="EMBL" id="MCF2527656.1"/>
    </source>
</evidence>
<organism evidence="2 3">
    <name type="scientific">Yinghuangia soli</name>
    <dbReference type="NCBI Taxonomy" id="2908204"/>
    <lineage>
        <taxon>Bacteria</taxon>
        <taxon>Bacillati</taxon>
        <taxon>Actinomycetota</taxon>
        <taxon>Actinomycetes</taxon>
        <taxon>Kitasatosporales</taxon>
        <taxon>Streptomycetaceae</taxon>
        <taxon>Yinghuangia</taxon>
    </lineage>
</organism>
<dbReference type="InterPro" id="IPR036569">
    <property type="entry name" value="RpiB_LacA_LacB_sf"/>
</dbReference>
<dbReference type="Proteomes" id="UP001165378">
    <property type="component" value="Unassembled WGS sequence"/>
</dbReference>
<accession>A0AA41TZM1</accession>
<dbReference type="PANTHER" id="PTHR30345">
    <property type="entry name" value="RIBOSE-5-PHOSPHATE ISOMERASE B"/>
    <property type="match status" value="1"/>
</dbReference>
<comment type="caution">
    <text evidence="2">The sequence shown here is derived from an EMBL/GenBank/DDBJ whole genome shotgun (WGS) entry which is preliminary data.</text>
</comment>
<dbReference type="GO" id="GO:0004751">
    <property type="term" value="F:ribose-5-phosphate isomerase activity"/>
    <property type="evidence" value="ECO:0007669"/>
    <property type="project" value="TreeGrafter"/>
</dbReference>
<proteinExistence type="inferred from homology"/>
<dbReference type="PANTHER" id="PTHR30345:SF2">
    <property type="entry name" value="SUGAR-PHOSPHATE ISOMERASE, RPIB_LACA_LACB FAMILY"/>
    <property type="match status" value="1"/>
</dbReference>
<evidence type="ECO:0000256" key="1">
    <source>
        <dbReference type="ARBA" id="ARBA00008754"/>
    </source>
</evidence>
<comment type="similarity">
    <text evidence="1">Belongs to the LacAB/RpiB family.</text>
</comment>
<dbReference type="InterPro" id="IPR003500">
    <property type="entry name" value="RpiB_LacA_LacB"/>
</dbReference>
<dbReference type="RefSeq" id="WP_235051814.1">
    <property type="nucleotide sequence ID" value="NZ_JAKFHA010000004.1"/>
</dbReference>
<dbReference type="SUPFAM" id="SSF89623">
    <property type="entry name" value="Ribose/Galactose isomerase RpiB/AlsB"/>
    <property type="match status" value="1"/>
</dbReference>
<keyword evidence="2" id="KW-0413">Isomerase</keyword>
<protein>
    <submittedName>
        <fullName evidence="2">RpiB/LacA/LacB family sugar-phosphate isomerase</fullName>
    </submittedName>
</protein>
<reference evidence="2" key="1">
    <citation type="submission" date="2022-01" db="EMBL/GenBank/DDBJ databases">
        <title>Genome-Based Taxonomic Classification of the Phylum Actinobacteria.</title>
        <authorList>
            <person name="Gao Y."/>
        </authorList>
    </citation>
    <scope>NUCLEOTIDE SEQUENCE</scope>
    <source>
        <strain evidence="2">KLBMP 8922</strain>
    </source>
</reference>
<dbReference type="EMBL" id="JAKFHA010000004">
    <property type="protein sequence ID" value="MCF2527656.1"/>
    <property type="molecule type" value="Genomic_DNA"/>
</dbReference>
<gene>
    <name evidence="2" type="ORF">LZ495_10575</name>
</gene>
<evidence type="ECO:0000313" key="3">
    <source>
        <dbReference type="Proteomes" id="UP001165378"/>
    </source>
</evidence>
<name>A0AA41TZM1_9ACTN</name>
<dbReference type="Pfam" id="PF02502">
    <property type="entry name" value="LacAB_rpiB"/>
    <property type="match status" value="1"/>
</dbReference>
<dbReference type="GO" id="GO:0019316">
    <property type="term" value="P:D-allose catabolic process"/>
    <property type="evidence" value="ECO:0007669"/>
    <property type="project" value="TreeGrafter"/>
</dbReference>
<keyword evidence="3" id="KW-1185">Reference proteome</keyword>
<dbReference type="GO" id="GO:0009052">
    <property type="term" value="P:pentose-phosphate shunt, non-oxidative branch"/>
    <property type="evidence" value="ECO:0007669"/>
    <property type="project" value="TreeGrafter"/>
</dbReference>
<sequence>MRFAVSADEVAGVAELIGAELARRGHEVELYGALAPGQRADWAWCSEAAARAVAEGRADQAVVACWTGAGASIAANKVSGVRAALCTDAVMADGARKWADANVLALSLRLTSEPLLVEMLDAWFAGAPSEDPVDQENVAHVAGIADAPPAS</sequence>
<dbReference type="AlphaFoldDB" id="A0AA41TZM1"/>
<dbReference type="Gene3D" id="3.40.1400.10">
    <property type="entry name" value="Sugar-phosphate isomerase, RpiB/LacA/LacB"/>
    <property type="match status" value="1"/>
</dbReference>